<feature type="compositionally biased region" description="Basic and acidic residues" evidence="1">
    <location>
        <begin position="11"/>
        <end position="20"/>
    </location>
</feature>
<proteinExistence type="predicted"/>
<evidence type="ECO:0000313" key="2">
    <source>
        <dbReference type="EMBL" id="CAI6358671.1"/>
    </source>
</evidence>
<evidence type="ECO:0000313" key="3">
    <source>
        <dbReference type="Proteomes" id="UP001160148"/>
    </source>
</evidence>
<evidence type="ECO:0000256" key="1">
    <source>
        <dbReference type="SAM" id="MobiDB-lite"/>
    </source>
</evidence>
<comment type="caution">
    <text evidence="2">The sequence shown here is derived from an EMBL/GenBank/DDBJ whole genome shotgun (WGS) entry which is preliminary data.</text>
</comment>
<keyword evidence="3" id="KW-1185">Reference proteome</keyword>
<reference evidence="2 3" key="1">
    <citation type="submission" date="2023-01" db="EMBL/GenBank/DDBJ databases">
        <authorList>
            <person name="Whitehead M."/>
        </authorList>
    </citation>
    <scope>NUCLEOTIDE SEQUENCE [LARGE SCALE GENOMIC DNA]</scope>
</reference>
<protein>
    <submittedName>
        <fullName evidence="2">Uncharacterized protein</fullName>
    </submittedName>
</protein>
<accession>A0AAV0WSQ4</accession>
<name>A0AAV0WSQ4_9HEMI</name>
<dbReference type="AlphaFoldDB" id="A0AAV0WSQ4"/>
<dbReference type="Proteomes" id="UP001160148">
    <property type="component" value="Unassembled WGS sequence"/>
</dbReference>
<organism evidence="2 3">
    <name type="scientific">Macrosiphum euphorbiae</name>
    <name type="common">potato aphid</name>
    <dbReference type="NCBI Taxonomy" id="13131"/>
    <lineage>
        <taxon>Eukaryota</taxon>
        <taxon>Metazoa</taxon>
        <taxon>Ecdysozoa</taxon>
        <taxon>Arthropoda</taxon>
        <taxon>Hexapoda</taxon>
        <taxon>Insecta</taxon>
        <taxon>Pterygota</taxon>
        <taxon>Neoptera</taxon>
        <taxon>Paraneoptera</taxon>
        <taxon>Hemiptera</taxon>
        <taxon>Sternorrhyncha</taxon>
        <taxon>Aphidomorpha</taxon>
        <taxon>Aphidoidea</taxon>
        <taxon>Aphididae</taxon>
        <taxon>Macrosiphini</taxon>
        <taxon>Macrosiphum</taxon>
    </lineage>
</organism>
<sequence length="76" mass="8989">MISNSLVPLDKLSEEAQESRNKDFKRIAEHNTRKILRTCQNEDLIHMLLISSDPYISSLRQFQPKKFLNLMKPFKN</sequence>
<feature type="region of interest" description="Disordered" evidence="1">
    <location>
        <begin position="1"/>
        <end position="20"/>
    </location>
</feature>
<gene>
    <name evidence="2" type="ORF">MEUPH1_LOCUS14165</name>
</gene>
<dbReference type="EMBL" id="CARXXK010000002">
    <property type="protein sequence ID" value="CAI6358671.1"/>
    <property type="molecule type" value="Genomic_DNA"/>
</dbReference>